<sequence>MIEFPYPISFDGRVGVLASMHQKETVMAPILLTEVGLQLQVASLNTDQFGTFTREIDRPGTQLEAARLKAKAAIDLTGHSLALASEGTFSPHPLLPYLACNRELVILIDAEHGLELVGETVSTQTNFRHQLVFDLNTALEFAQKAGFPDHGLVVMSDADRIQSETIVKGIHQEAELIEIVKRTLEQFGQAWLETDMRAMHNPTRMQVIGDATRDLVRKLKQRCPQCRYPGFDVVERQGGLPCEWCGSPTDLTLQAIYGCQYCGFQRSLLYPDGKTAADPAQCALCNP</sequence>
<dbReference type="KEGG" id="tsin:OXH18_23295"/>
<feature type="domain" description="DUF6671" evidence="1">
    <location>
        <begin position="69"/>
        <end position="287"/>
    </location>
</feature>
<dbReference type="InterPro" id="IPR046612">
    <property type="entry name" value="DUF6671"/>
</dbReference>
<dbReference type="Proteomes" id="UP001163152">
    <property type="component" value="Chromosome"/>
</dbReference>
<reference evidence="2" key="1">
    <citation type="submission" date="2022-12" db="EMBL/GenBank/DDBJ databases">
        <title>Polyphasic identification of a Novel Hot-Spring Cyanobacterium Ocullathermofonsia sinensis gen nov. sp. nov. and Genomic Insights on its Adaptations to the Thermal Habitat.</title>
        <authorList>
            <person name="Daroch M."/>
            <person name="Tang J."/>
            <person name="Jiang Y."/>
        </authorList>
    </citation>
    <scope>NUCLEOTIDE SEQUENCE</scope>
    <source>
        <strain evidence="2">PKUAC-SCTA174</strain>
    </source>
</reference>
<keyword evidence="3" id="KW-1185">Reference proteome</keyword>
<proteinExistence type="predicted"/>
<dbReference type="EMBL" id="CP113797">
    <property type="protein sequence ID" value="WAL60062.1"/>
    <property type="molecule type" value="Genomic_DNA"/>
</dbReference>
<organism evidence="2 3">
    <name type="scientific">Thermocoleostomius sinensis A174</name>
    <dbReference type="NCBI Taxonomy" id="2016057"/>
    <lineage>
        <taxon>Bacteria</taxon>
        <taxon>Bacillati</taxon>
        <taxon>Cyanobacteriota</taxon>
        <taxon>Cyanophyceae</taxon>
        <taxon>Oculatellales</taxon>
        <taxon>Oculatellaceae</taxon>
        <taxon>Thermocoleostomius</taxon>
    </lineage>
</organism>
<evidence type="ECO:0000259" key="1">
    <source>
        <dbReference type="Pfam" id="PF20376"/>
    </source>
</evidence>
<name>A0A9E9C9U4_9CYAN</name>
<evidence type="ECO:0000313" key="3">
    <source>
        <dbReference type="Proteomes" id="UP001163152"/>
    </source>
</evidence>
<accession>A0A9E9C9U4</accession>
<dbReference type="AlphaFoldDB" id="A0A9E9C9U4"/>
<evidence type="ECO:0000313" key="2">
    <source>
        <dbReference type="EMBL" id="WAL60062.1"/>
    </source>
</evidence>
<dbReference type="RefSeq" id="WP_268609901.1">
    <property type="nucleotide sequence ID" value="NZ_CP113797.1"/>
</dbReference>
<protein>
    <recommendedName>
        <fullName evidence="1">DUF6671 domain-containing protein</fullName>
    </recommendedName>
</protein>
<gene>
    <name evidence="2" type="ORF">OXH18_23295</name>
</gene>
<dbReference type="Pfam" id="PF20376">
    <property type="entry name" value="DUF6671"/>
    <property type="match status" value="1"/>
</dbReference>